<evidence type="ECO:0000256" key="8">
    <source>
        <dbReference type="ARBA" id="ARBA00023239"/>
    </source>
</evidence>
<evidence type="ECO:0000256" key="11">
    <source>
        <dbReference type="SAM" id="Phobius"/>
    </source>
</evidence>
<protein>
    <recommendedName>
        <fullName evidence="3">indole-3-glycerol-phosphate synthase</fullName>
        <ecNumber evidence="3">4.1.1.48</ecNumber>
    </recommendedName>
</protein>
<feature type="domain" description="Indole-3-glycerol phosphate synthase" evidence="12">
    <location>
        <begin position="264"/>
        <end position="450"/>
    </location>
</feature>
<dbReference type="OrthoDB" id="524799at2759"/>
<comment type="pathway">
    <text evidence="2">Amino-acid biosynthesis; L-tryptophan biosynthesis; L-tryptophan from chorismate: step 4/5.</text>
</comment>
<name>A0A024VLS6_PLAFA</name>
<sequence length="790" mass="92786">MIARIYKYIITLFYFLLYIFILFHCLNSLIIKYNVKVEGLRLVSRMKRGKILKGCFPKDGILHNHYISTLFIKNDGEIYNKYIGGKKEKVRKRKNDIGGRVRFRRYGKDSRNPHLAYEYINKIIENKKYEITKLLEENCDENNPLQIRMKYLQHTMNNKLSESLKRSNNDEKHRLSLIADMKRKIFCSIEKEKKKEKDHKTKEGLYNNINVGYDNLQDEKYIYEDILKNEKEFDDDDIMKNNEEKKKNINNNYIYQHNFLNLSNPGNVSLLLHEIGFDVLIVNIDELSTQGNINDLKDIIKSTRTLPRNKRPAIVVDDIIIHPIQIALAVENQADGVILNLSYLKNDMEEMLQYCVNVGTQAIVEVHDYNDIYFATQCGAYILMINEYDFYNNIYEYNHAIKAINYTIPEIITIAKVNTNEVNYIEKLGSLGYDSICLEKKLIDDDLQQFVTSCKGWSAPHKTLLYLNRNNYLKEFLTYDKNGQTGENHKDITENLKNLYDDKNISNNYSHTLLKRYEKEHIDGEDITNDEAMNGAINHDISQDINHDINHDISKDINHDISQDINHDIKRYNVLNKDNPMKYKTEGNKNNYAEKKESFENKCIDNKNIKHTNMNKKEEILSKEEKQIVQNFKNEKKRELMLLSQMKEIIKEVDDQCKNYDTNTDEQNQKKEEKLESLLENFTKLDKNFLKGFFSDEEINNIENTMKNAVEQKNKIQSGEINIDHKNLTGYPMGTLQNSPMNNLDIYNLTKEYFGETQNSDAHTENIFDSDQNKLLDESTEDSSRGLDSS</sequence>
<dbReference type="GO" id="GO:0004425">
    <property type="term" value="F:indole-3-glycerol-phosphate synthase activity"/>
    <property type="evidence" value="ECO:0007669"/>
    <property type="project" value="UniProtKB-EC"/>
</dbReference>
<dbReference type="Pfam" id="PF00218">
    <property type="entry name" value="IGPS"/>
    <property type="match status" value="1"/>
</dbReference>
<keyword evidence="4" id="KW-0028">Amino-acid biosynthesis</keyword>
<keyword evidence="9" id="KW-0175">Coiled coil</keyword>
<dbReference type="InterPro" id="IPR013785">
    <property type="entry name" value="Aldolase_TIM"/>
</dbReference>
<dbReference type="SMR" id="A0A024VLS6"/>
<keyword evidence="11" id="KW-1133">Transmembrane helix</keyword>
<keyword evidence="8" id="KW-0456">Lyase</keyword>
<dbReference type="Proteomes" id="UP000030656">
    <property type="component" value="Unassembled WGS sequence"/>
</dbReference>
<feature type="region of interest" description="Disordered" evidence="10">
    <location>
        <begin position="763"/>
        <end position="790"/>
    </location>
</feature>
<keyword evidence="11" id="KW-0812">Transmembrane</keyword>
<gene>
    <name evidence="13" type="ORF">PFFCH_03209</name>
</gene>
<dbReference type="AlphaFoldDB" id="A0A024VLS6"/>
<dbReference type="InterPro" id="IPR011060">
    <property type="entry name" value="RibuloseP-bd_barrel"/>
</dbReference>
<keyword evidence="11" id="KW-0472">Membrane</keyword>
<evidence type="ECO:0000256" key="4">
    <source>
        <dbReference type="ARBA" id="ARBA00022605"/>
    </source>
</evidence>
<dbReference type="UniPathway" id="UPA00035">
    <property type="reaction ID" value="UER00043"/>
</dbReference>
<evidence type="ECO:0000259" key="12">
    <source>
        <dbReference type="Pfam" id="PF00218"/>
    </source>
</evidence>
<evidence type="ECO:0000256" key="3">
    <source>
        <dbReference type="ARBA" id="ARBA00012362"/>
    </source>
</evidence>
<reference evidence="13 14" key="1">
    <citation type="submission" date="2013-02" db="EMBL/GenBank/DDBJ databases">
        <title>The Genome Annotation of Plasmodium falciparum FCH/4.</title>
        <authorList>
            <consortium name="The Broad Institute Genome Sequencing Platform"/>
            <consortium name="The Broad Institute Genome Sequencing Center for Infectious Disease"/>
            <person name="Neafsey D."/>
            <person name="Hoffman S."/>
            <person name="Volkman S."/>
            <person name="Rosenthal P."/>
            <person name="Walker B."/>
            <person name="Young S.K."/>
            <person name="Zeng Q."/>
            <person name="Gargeya S."/>
            <person name="Fitzgerald M."/>
            <person name="Haas B."/>
            <person name="Abouelleil A."/>
            <person name="Allen A.W."/>
            <person name="Alvarado L."/>
            <person name="Arachchi H.M."/>
            <person name="Berlin A.M."/>
            <person name="Chapman S.B."/>
            <person name="Gainer-Dewar J."/>
            <person name="Goldberg J."/>
            <person name="Griggs A."/>
            <person name="Gujja S."/>
            <person name="Hansen M."/>
            <person name="Howarth C."/>
            <person name="Imamovic A."/>
            <person name="Ireland A."/>
            <person name="Larimer J."/>
            <person name="McCowan C."/>
            <person name="Murphy C."/>
            <person name="Pearson M."/>
            <person name="Poon T.W."/>
            <person name="Priest M."/>
            <person name="Roberts A."/>
            <person name="Saif S."/>
            <person name="Shea T."/>
            <person name="Sisk P."/>
            <person name="Sykes S."/>
            <person name="Wortman J."/>
            <person name="Nusbaum C."/>
            <person name="Birren B."/>
        </authorList>
    </citation>
    <scope>NUCLEOTIDE SEQUENCE [LARGE SCALE GENOMIC DNA]</scope>
    <source>
        <strain evidence="13 14">FCH/4</strain>
    </source>
</reference>
<accession>A0A024VLS6</accession>
<evidence type="ECO:0000313" key="13">
    <source>
        <dbReference type="EMBL" id="ETW29387.1"/>
    </source>
</evidence>
<dbReference type="GO" id="GO:0004640">
    <property type="term" value="F:phosphoribosylanthranilate isomerase activity"/>
    <property type="evidence" value="ECO:0007669"/>
    <property type="project" value="TreeGrafter"/>
</dbReference>
<feature type="coiled-coil region" evidence="9">
    <location>
        <begin position="643"/>
        <end position="719"/>
    </location>
</feature>
<dbReference type="InterPro" id="IPR013798">
    <property type="entry name" value="Indole-3-glycerol_P_synth_dom"/>
</dbReference>
<dbReference type="Gene3D" id="3.20.20.70">
    <property type="entry name" value="Aldolase class I"/>
    <property type="match status" value="1"/>
</dbReference>
<dbReference type="GO" id="GO:0000162">
    <property type="term" value="P:L-tryptophan biosynthetic process"/>
    <property type="evidence" value="ECO:0007669"/>
    <property type="project" value="UniProtKB-UniPathway"/>
</dbReference>
<dbReference type="EC" id="4.1.1.48" evidence="3"/>
<organism evidence="13 14">
    <name type="scientific">Plasmodium falciparum FCH/4</name>
    <dbReference type="NCBI Taxonomy" id="1036724"/>
    <lineage>
        <taxon>Eukaryota</taxon>
        <taxon>Sar</taxon>
        <taxon>Alveolata</taxon>
        <taxon>Apicomplexa</taxon>
        <taxon>Aconoidasida</taxon>
        <taxon>Haemosporida</taxon>
        <taxon>Plasmodiidae</taxon>
        <taxon>Plasmodium</taxon>
        <taxon>Plasmodium (Laverania)</taxon>
    </lineage>
</organism>
<evidence type="ECO:0000256" key="2">
    <source>
        <dbReference type="ARBA" id="ARBA00004696"/>
    </source>
</evidence>
<feature type="transmembrane region" description="Helical" evidence="11">
    <location>
        <begin position="12"/>
        <end position="31"/>
    </location>
</feature>
<evidence type="ECO:0000256" key="10">
    <source>
        <dbReference type="SAM" id="MobiDB-lite"/>
    </source>
</evidence>
<evidence type="ECO:0000256" key="1">
    <source>
        <dbReference type="ARBA" id="ARBA00001633"/>
    </source>
</evidence>
<reference evidence="13 14" key="2">
    <citation type="submission" date="2013-02" db="EMBL/GenBank/DDBJ databases">
        <title>The Genome Sequence of Plasmodium falciparum FCH/4.</title>
        <authorList>
            <consortium name="The Broad Institute Genome Sequencing Platform"/>
            <consortium name="The Broad Institute Genome Sequencing Center for Infectious Disease"/>
            <person name="Neafsey D."/>
            <person name="Cheeseman I."/>
            <person name="Volkman S."/>
            <person name="Adams J."/>
            <person name="Walker B."/>
            <person name="Young S.K."/>
            <person name="Zeng Q."/>
            <person name="Gargeya S."/>
            <person name="Fitzgerald M."/>
            <person name="Haas B."/>
            <person name="Abouelleil A."/>
            <person name="Alvarado L."/>
            <person name="Arachchi H.M."/>
            <person name="Berlin A.M."/>
            <person name="Chapman S.B."/>
            <person name="Dewar J."/>
            <person name="Goldberg J."/>
            <person name="Griggs A."/>
            <person name="Gujja S."/>
            <person name="Hansen M."/>
            <person name="Howarth C."/>
            <person name="Imamovic A."/>
            <person name="Larimer J."/>
            <person name="McCowan C."/>
            <person name="Murphy C."/>
            <person name="Neiman D."/>
            <person name="Pearson M."/>
            <person name="Priest M."/>
            <person name="Roberts A."/>
            <person name="Saif S."/>
            <person name="Shea T."/>
            <person name="Sisk P."/>
            <person name="Sykes S."/>
            <person name="Wortman J."/>
            <person name="Nusbaum C."/>
            <person name="Birren B."/>
        </authorList>
    </citation>
    <scope>NUCLEOTIDE SEQUENCE [LARGE SCALE GENOMIC DNA]</scope>
    <source>
        <strain evidence="13 14">FCH/4</strain>
    </source>
</reference>
<evidence type="ECO:0000256" key="5">
    <source>
        <dbReference type="ARBA" id="ARBA00022793"/>
    </source>
</evidence>
<keyword evidence="6" id="KW-0822">Tryptophan biosynthesis</keyword>
<keyword evidence="5" id="KW-0210">Decarboxylase</keyword>
<dbReference type="PANTHER" id="PTHR22854">
    <property type="entry name" value="TRYPTOPHAN BIOSYNTHESIS PROTEIN"/>
    <property type="match status" value="1"/>
</dbReference>
<comment type="catalytic activity">
    <reaction evidence="1">
        <text>1-(2-carboxyphenylamino)-1-deoxy-D-ribulose 5-phosphate + H(+) = (1S,2R)-1-C-(indol-3-yl)glycerol 3-phosphate + CO2 + H2O</text>
        <dbReference type="Rhea" id="RHEA:23476"/>
        <dbReference type="ChEBI" id="CHEBI:15377"/>
        <dbReference type="ChEBI" id="CHEBI:15378"/>
        <dbReference type="ChEBI" id="CHEBI:16526"/>
        <dbReference type="ChEBI" id="CHEBI:58613"/>
        <dbReference type="ChEBI" id="CHEBI:58866"/>
        <dbReference type="EC" id="4.1.1.48"/>
    </reaction>
</comment>
<evidence type="ECO:0000256" key="9">
    <source>
        <dbReference type="SAM" id="Coils"/>
    </source>
</evidence>
<evidence type="ECO:0000256" key="6">
    <source>
        <dbReference type="ARBA" id="ARBA00022822"/>
    </source>
</evidence>
<dbReference type="SUPFAM" id="SSF51366">
    <property type="entry name" value="Ribulose-phoshate binding barrel"/>
    <property type="match status" value="1"/>
</dbReference>
<keyword evidence="7" id="KW-0057">Aromatic amino acid biosynthesis</keyword>
<proteinExistence type="predicted"/>
<dbReference type="PANTHER" id="PTHR22854:SF2">
    <property type="entry name" value="INDOLE-3-GLYCEROL-PHOSPHATE SYNTHASE"/>
    <property type="match status" value="1"/>
</dbReference>
<evidence type="ECO:0000256" key="7">
    <source>
        <dbReference type="ARBA" id="ARBA00023141"/>
    </source>
</evidence>
<dbReference type="EMBL" id="KI927970">
    <property type="protein sequence ID" value="ETW29387.1"/>
    <property type="molecule type" value="Genomic_DNA"/>
</dbReference>
<evidence type="ECO:0000313" key="14">
    <source>
        <dbReference type="Proteomes" id="UP000030656"/>
    </source>
</evidence>
<dbReference type="InterPro" id="IPR045186">
    <property type="entry name" value="Indole-3-glycerol_P_synth"/>
</dbReference>